<dbReference type="PANTHER" id="PTHR43041">
    <property type="entry name" value="HYDROLASE, METALLO-BETA-LACTAMASE SUPERFAMILY"/>
    <property type="match status" value="1"/>
</dbReference>
<comment type="caution">
    <text evidence="2">The sequence shown here is derived from an EMBL/GenBank/DDBJ whole genome shotgun (WGS) entry which is preliminary data.</text>
</comment>
<dbReference type="OrthoDB" id="9768433at2"/>
<dbReference type="Pfam" id="PF19583">
    <property type="entry name" value="ODP"/>
    <property type="match status" value="1"/>
</dbReference>
<sequence>MSSVNSIKLYDDGRVQFYMLGWEEIEDEGSVQTNQYMLLSGDEVILMDPGGAHVFPRVLANVSEIANINKITHIFYSHQDPDVSSGVILWLSMLNNKVKVHIPGLWVRFLPHFGVYNQSTISPIPDGGGELTLRNGHRLEIIPAHFLHSTGQATLYDPISKVLFSADIGAAVFPPGKRYPIVENFENHVNYMKGFHVRYMASNQACRAWINLIKDKNIDIIAPQHGSVIKGREMIGKFLAWLGNLKCGVDIIDEIYSTGGKKALSSKYR</sequence>
<dbReference type="InterPro" id="IPR036866">
    <property type="entry name" value="RibonucZ/Hydroxyglut_hydro"/>
</dbReference>
<accession>A0A0T5X929</accession>
<evidence type="ECO:0000259" key="1">
    <source>
        <dbReference type="SMART" id="SM00849"/>
    </source>
</evidence>
<feature type="domain" description="Metallo-beta-lactamase" evidence="1">
    <location>
        <begin position="32"/>
        <end position="225"/>
    </location>
</feature>
<dbReference type="AlphaFoldDB" id="A0A0T5X929"/>
<name>A0A0T5X929_9BACT</name>
<keyword evidence="3" id="KW-1185">Reference proteome</keyword>
<dbReference type="SMART" id="SM00849">
    <property type="entry name" value="Lactamase_B"/>
    <property type="match status" value="1"/>
</dbReference>
<dbReference type="Proteomes" id="UP000005273">
    <property type="component" value="Unassembled WGS sequence"/>
</dbReference>
<protein>
    <submittedName>
        <fullName evidence="2">Metallo-beta-lactamase domain protein</fullName>
    </submittedName>
</protein>
<dbReference type="RefSeq" id="WP_009200231.1">
    <property type="nucleotide sequence ID" value="NZ_ACJX03000001.1"/>
</dbReference>
<dbReference type="EMBL" id="ACJX03000001">
    <property type="protein sequence ID" value="KRT34895.1"/>
    <property type="molecule type" value="Genomic_DNA"/>
</dbReference>
<gene>
    <name evidence="2" type="ORF">HMPREF1705_04145</name>
</gene>
<dbReference type="Gene3D" id="3.60.15.10">
    <property type="entry name" value="Ribonuclease Z/Hydroxyacylglutathione hydrolase-like"/>
    <property type="match status" value="1"/>
</dbReference>
<evidence type="ECO:0000313" key="2">
    <source>
        <dbReference type="EMBL" id="KRT34895.1"/>
    </source>
</evidence>
<dbReference type="PANTHER" id="PTHR43041:SF1">
    <property type="entry name" value="METALLO-BETA-LACTAMASE DOMAIN-CONTAINING PROTEIN"/>
    <property type="match status" value="1"/>
</dbReference>
<dbReference type="CDD" id="cd07709">
    <property type="entry name" value="flavodiiron_proteins_MBL-fold"/>
    <property type="match status" value="1"/>
</dbReference>
<proteinExistence type="predicted"/>
<evidence type="ECO:0000313" key="3">
    <source>
        <dbReference type="Proteomes" id="UP000005273"/>
    </source>
</evidence>
<dbReference type="InterPro" id="IPR045761">
    <property type="entry name" value="ODP_dom"/>
</dbReference>
<dbReference type="STRING" id="592015.HMPREF1705_04145"/>
<dbReference type="InterPro" id="IPR001279">
    <property type="entry name" value="Metallo-B-lactamas"/>
</dbReference>
<dbReference type="eggNOG" id="COG0426">
    <property type="taxonomic scope" value="Bacteria"/>
</dbReference>
<dbReference type="SUPFAM" id="SSF56281">
    <property type="entry name" value="Metallo-hydrolase/oxidoreductase"/>
    <property type="match status" value="1"/>
</dbReference>
<organism evidence="2 3">
    <name type="scientific">Acetomicrobium hydrogeniformans ATCC BAA-1850</name>
    <dbReference type="NCBI Taxonomy" id="592015"/>
    <lineage>
        <taxon>Bacteria</taxon>
        <taxon>Thermotogati</taxon>
        <taxon>Synergistota</taxon>
        <taxon>Synergistia</taxon>
        <taxon>Synergistales</taxon>
        <taxon>Acetomicrobiaceae</taxon>
        <taxon>Acetomicrobium</taxon>
    </lineage>
</organism>
<reference evidence="3" key="1">
    <citation type="submission" date="2012-09" db="EMBL/GenBank/DDBJ databases">
        <authorList>
            <person name="Weinstock G."/>
            <person name="Sodergren E."/>
            <person name="Clifton S."/>
            <person name="Fulton L."/>
            <person name="Fulton B."/>
            <person name="Courtney L."/>
            <person name="Fronick C."/>
            <person name="Harrison M."/>
            <person name="Strong C."/>
            <person name="Farmer C."/>
            <person name="Delehaunty K."/>
            <person name="Markovic C."/>
            <person name="Hall O."/>
            <person name="Minx P."/>
            <person name="Tomlinson C."/>
            <person name="Mitreva M."/>
            <person name="Nelson J."/>
            <person name="Hou S."/>
            <person name="Wollam A."/>
            <person name="Pepin K.H."/>
            <person name="Johnson M."/>
            <person name="Bhonagiri V."/>
            <person name="Nash W.E."/>
            <person name="Suruliraj S."/>
            <person name="Warren W."/>
            <person name="Chinwalla A."/>
            <person name="Mardis E.R."/>
            <person name="Wilson R.K."/>
        </authorList>
    </citation>
    <scope>NUCLEOTIDE SEQUENCE [LARGE SCALE GENOMIC DNA]</scope>
    <source>
        <strain evidence="3">OS1</strain>
    </source>
</reference>